<feature type="compositionally biased region" description="Polar residues" evidence="2">
    <location>
        <begin position="278"/>
        <end position="296"/>
    </location>
</feature>
<protein>
    <recommendedName>
        <fullName evidence="3">CCHC-type domain-containing protein</fullName>
    </recommendedName>
</protein>
<feature type="region of interest" description="Disordered" evidence="2">
    <location>
        <begin position="268"/>
        <end position="302"/>
    </location>
</feature>
<keyword evidence="5" id="KW-1185">Reference proteome</keyword>
<gene>
    <name evidence="4" type="ORF">INT47_013196</name>
</gene>
<dbReference type="SMART" id="SM00343">
    <property type="entry name" value="ZnF_C2HC"/>
    <property type="match status" value="2"/>
</dbReference>
<dbReference type="Pfam" id="PF00098">
    <property type="entry name" value="zf-CCHC"/>
    <property type="match status" value="1"/>
</dbReference>
<feature type="domain" description="CCHC-type" evidence="3">
    <location>
        <begin position="170"/>
        <end position="185"/>
    </location>
</feature>
<accession>A0A8H7QI87</accession>
<keyword evidence="1" id="KW-0862">Zinc</keyword>
<dbReference type="OrthoDB" id="2202398at2759"/>
<keyword evidence="1" id="KW-0863">Zinc-finger</keyword>
<name>A0A8H7QI87_9FUNG</name>
<organism evidence="4 5">
    <name type="scientific">Mucor saturninus</name>
    <dbReference type="NCBI Taxonomy" id="64648"/>
    <lineage>
        <taxon>Eukaryota</taxon>
        <taxon>Fungi</taxon>
        <taxon>Fungi incertae sedis</taxon>
        <taxon>Mucoromycota</taxon>
        <taxon>Mucoromycotina</taxon>
        <taxon>Mucoromycetes</taxon>
        <taxon>Mucorales</taxon>
        <taxon>Mucorineae</taxon>
        <taxon>Mucoraceae</taxon>
        <taxon>Mucor</taxon>
    </lineage>
</organism>
<dbReference type="InterPro" id="IPR036875">
    <property type="entry name" value="Znf_CCHC_sf"/>
</dbReference>
<dbReference type="Gene3D" id="4.10.60.10">
    <property type="entry name" value="Zinc finger, CCHC-type"/>
    <property type="match status" value="1"/>
</dbReference>
<keyword evidence="1" id="KW-0479">Metal-binding</keyword>
<dbReference type="PROSITE" id="PS50158">
    <property type="entry name" value="ZF_CCHC"/>
    <property type="match status" value="2"/>
</dbReference>
<feature type="domain" description="CCHC-type" evidence="3">
    <location>
        <begin position="149"/>
        <end position="164"/>
    </location>
</feature>
<evidence type="ECO:0000313" key="5">
    <source>
        <dbReference type="Proteomes" id="UP000603453"/>
    </source>
</evidence>
<comment type="caution">
    <text evidence="4">The sequence shown here is derived from an EMBL/GenBank/DDBJ whole genome shotgun (WGS) entry which is preliminary data.</text>
</comment>
<feature type="region of interest" description="Disordered" evidence="2">
    <location>
        <begin position="189"/>
        <end position="209"/>
    </location>
</feature>
<evidence type="ECO:0000313" key="4">
    <source>
        <dbReference type="EMBL" id="KAG2192694.1"/>
    </source>
</evidence>
<evidence type="ECO:0000256" key="1">
    <source>
        <dbReference type="PROSITE-ProRule" id="PRU00047"/>
    </source>
</evidence>
<sequence length="363" mass="39838">MTSSTIGLGLSSSDDSNGTTIEISLNNKESCDFAVNNPVVIGESTFFASPAVHPDRSLLRVNLTKIPIMSYEKLHTLLSDNFTRYGLVREIVIYLDDWSGRWFTGNGHVYLERPASSETQYETLTYKIPLEGDKPFSCLGTWTNMGKHCVYCKNSGHYRKECPEAPKENRRCYQCGNTGHIARNCYRTKTDESTSNKRRRGYNAPDSPSHNLSTFEDFIVSDIVSEDAPSVEITSPTELAKTSNGETYSEVASVTSSLSVIDLDDSMSADTIPRSRPSRSTAGRNPQHSDFVSTSPAKPCRCGSLSHKTANSKLCPLNKKFGNLSPDGSTPTNAADNSFAPLHNGDLLSSLGEIDEVNAMEED</sequence>
<proteinExistence type="predicted"/>
<dbReference type="GO" id="GO:0008270">
    <property type="term" value="F:zinc ion binding"/>
    <property type="evidence" value="ECO:0007669"/>
    <property type="project" value="UniProtKB-KW"/>
</dbReference>
<evidence type="ECO:0000259" key="3">
    <source>
        <dbReference type="PROSITE" id="PS50158"/>
    </source>
</evidence>
<dbReference type="InterPro" id="IPR001878">
    <property type="entry name" value="Znf_CCHC"/>
</dbReference>
<evidence type="ECO:0000256" key="2">
    <source>
        <dbReference type="SAM" id="MobiDB-lite"/>
    </source>
</evidence>
<feature type="compositionally biased region" description="Polar residues" evidence="2">
    <location>
        <begin position="232"/>
        <end position="248"/>
    </location>
</feature>
<dbReference type="GO" id="GO:0003676">
    <property type="term" value="F:nucleic acid binding"/>
    <property type="evidence" value="ECO:0007669"/>
    <property type="project" value="InterPro"/>
</dbReference>
<dbReference type="AlphaFoldDB" id="A0A8H7QI87"/>
<dbReference type="Proteomes" id="UP000603453">
    <property type="component" value="Unassembled WGS sequence"/>
</dbReference>
<dbReference type="EMBL" id="JAEPRD010000275">
    <property type="protein sequence ID" value="KAG2192694.1"/>
    <property type="molecule type" value="Genomic_DNA"/>
</dbReference>
<reference evidence="4" key="1">
    <citation type="submission" date="2020-12" db="EMBL/GenBank/DDBJ databases">
        <title>Metabolic potential, ecology and presence of endohyphal bacteria is reflected in genomic diversity of Mucoromycotina.</title>
        <authorList>
            <person name="Muszewska A."/>
            <person name="Okrasinska A."/>
            <person name="Steczkiewicz K."/>
            <person name="Drgas O."/>
            <person name="Orlowska M."/>
            <person name="Perlinska-Lenart U."/>
            <person name="Aleksandrzak-Piekarczyk T."/>
            <person name="Szatraj K."/>
            <person name="Zielenkiewicz U."/>
            <person name="Pilsyk S."/>
            <person name="Malc E."/>
            <person name="Mieczkowski P."/>
            <person name="Kruszewska J.S."/>
            <person name="Biernat P."/>
            <person name="Pawlowska J."/>
        </authorList>
    </citation>
    <scope>NUCLEOTIDE SEQUENCE</scope>
    <source>
        <strain evidence="4">WA0000017839</strain>
    </source>
</reference>
<dbReference type="SUPFAM" id="SSF57756">
    <property type="entry name" value="Retrovirus zinc finger-like domains"/>
    <property type="match status" value="1"/>
</dbReference>
<feature type="region of interest" description="Disordered" evidence="2">
    <location>
        <begin position="229"/>
        <end position="248"/>
    </location>
</feature>